<sequence length="176" mass="18803">MPQTHPDPIDPALTGPQAAAQLAARGTSVAPGEPGKPFANMLCFSVYAAQLAFNRLYKQLLAPHGLTYLQYLVLVALAQAEDRTVGELGEVLFLESNTLTPLLKRMEAAGLVSRRRDSADERVVRVALAPAGAAVVAQVECVPLDVLAAIDLPLGDLHQMKSAIDRLSQELRKTPA</sequence>
<evidence type="ECO:0000259" key="6">
    <source>
        <dbReference type="PROSITE" id="PS50995"/>
    </source>
</evidence>
<reference evidence="8" key="1">
    <citation type="journal article" date="2019" name="Int. J. Syst. Evol. Microbiol.">
        <title>The Global Catalogue of Microorganisms (GCM) 10K type strain sequencing project: providing services to taxonomists for standard genome sequencing and annotation.</title>
        <authorList>
            <consortium name="The Broad Institute Genomics Platform"/>
            <consortium name="The Broad Institute Genome Sequencing Center for Infectious Disease"/>
            <person name="Wu L."/>
            <person name="Ma J."/>
        </authorList>
    </citation>
    <scope>NUCLEOTIDE SEQUENCE [LARGE SCALE GENOMIC DNA]</scope>
    <source>
        <strain evidence="8">KCTC 42224</strain>
    </source>
</reference>
<accession>A0ABV7V8D6</accession>
<dbReference type="InterPro" id="IPR036390">
    <property type="entry name" value="WH_DNA-bd_sf"/>
</dbReference>
<keyword evidence="5" id="KW-0804">Transcription</keyword>
<dbReference type="Proteomes" id="UP001595683">
    <property type="component" value="Unassembled WGS sequence"/>
</dbReference>
<evidence type="ECO:0000313" key="8">
    <source>
        <dbReference type="Proteomes" id="UP001595683"/>
    </source>
</evidence>
<organism evidence="7 8">
    <name type="scientific">Novosphingobium pokkalii</name>
    <dbReference type="NCBI Taxonomy" id="1770194"/>
    <lineage>
        <taxon>Bacteria</taxon>
        <taxon>Pseudomonadati</taxon>
        <taxon>Pseudomonadota</taxon>
        <taxon>Alphaproteobacteria</taxon>
        <taxon>Sphingomonadales</taxon>
        <taxon>Sphingomonadaceae</taxon>
        <taxon>Novosphingobium</taxon>
    </lineage>
</organism>
<name>A0ABV7V8D6_9SPHN</name>
<proteinExistence type="predicted"/>
<comment type="caution">
    <text evidence="7">The sequence shown here is derived from an EMBL/GenBank/DDBJ whole genome shotgun (WGS) entry which is preliminary data.</text>
</comment>
<keyword evidence="3" id="KW-0805">Transcription regulation</keyword>
<dbReference type="SUPFAM" id="SSF46785">
    <property type="entry name" value="Winged helix' DNA-binding domain"/>
    <property type="match status" value="1"/>
</dbReference>
<dbReference type="EMBL" id="JBHRYE010000039">
    <property type="protein sequence ID" value="MFC3673222.1"/>
    <property type="molecule type" value="Genomic_DNA"/>
</dbReference>
<dbReference type="PANTHER" id="PTHR33164">
    <property type="entry name" value="TRANSCRIPTIONAL REGULATOR, MARR FAMILY"/>
    <property type="match status" value="1"/>
</dbReference>
<feature type="domain" description="HTH marR-type" evidence="6">
    <location>
        <begin position="39"/>
        <end position="169"/>
    </location>
</feature>
<protein>
    <submittedName>
        <fullName evidence="7">MarR family winged helix-turn-helix transcriptional regulator</fullName>
    </submittedName>
</protein>
<evidence type="ECO:0000256" key="3">
    <source>
        <dbReference type="ARBA" id="ARBA00023015"/>
    </source>
</evidence>
<gene>
    <name evidence="7" type="ORF">ACFOOT_17510</name>
</gene>
<evidence type="ECO:0000313" key="7">
    <source>
        <dbReference type="EMBL" id="MFC3673222.1"/>
    </source>
</evidence>
<keyword evidence="8" id="KW-1185">Reference proteome</keyword>
<dbReference type="Pfam" id="PF22381">
    <property type="entry name" value="Staph_reg_Sar_Rot"/>
    <property type="match status" value="1"/>
</dbReference>
<dbReference type="InterPro" id="IPR039422">
    <property type="entry name" value="MarR/SlyA-like"/>
</dbReference>
<evidence type="ECO:0000256" key="5">
    <source>
        <dbReference type="ARBA" id="ARBA00023163"/>
    </source>
</evidence>
<dbReference type="InterPro" id="IPR000835">
    <property type="entry name" value="HTH_MarR-typ"/>
</dbReference>
<dbReference type="PANTHER" id="PTHR33164:SF5">
    <property type="entry name" value="ORGANIC HYDROPEROXIDE RESISTANCE TRANSCRIPTIONAL REGULATOR"/>
    <property type="match status" value="1"/>
</dbReference>
<evidence type="ECO:0000256" key="2">
    <source>
        <dbReference type="ARBA" id="ARBA00022490"/>
    </source>
</evidence>
<evidence type="ECO:0000256" key="1">
    <source>
        <dbReference type="ARBA" id="ARBA00004496"/>
    </source>
</evidence>
<dbReference type="RefSeq" id="WP_191325291.1">
    <property type="nucleotide sequence ID" value="NZ_BMZP01000016.1"/>
</dbReference>
<dbReference type="SMART" id="SM00347">
    <property type="entry name" value="HTH_MARR"/>
    <property type="match status" value="1"/>
</dbReference>
<comment type="subcellular location">
    <subcellularLocation>
        <location evidence="1">Cytoplasm</location>
    </subcellularLocation>
</comment>
<keyword evidence="4" id="KW-0238">DNA-binding</keyword>
<dbReference type="Gene3D" id="1.10.10.10">
    <property type="entry name" value="Winged helix-like DNA-binding domain superfamily/Winged helix DNA-binding domain"/>
    <property type="match status" value="1"/>
</dbReference>
<dbReference type="PROSITE" id="PS50995">
    <property type="entry name" value="HTH_MARR_2"/>
    <property type="match status" value="1"/>
</dbReference>
<dbReference type="InterPro" id="IPR055166">
    <property type="entry name" value="Transc_reg_Sar_Rot_HTH"/>
</dbReference>
<evidence type="ECO:0000256" key="4">
    <source>
        <dbReference type="ARBA" id="ARBA00023125"/>
    </source>
</evidence>
<dbReference type="InterPro" id="IPR036388">
    <property type="entry name" value="WH-like_DNA-bd_sf"/>
</dbReference>
<keyword evidence="2" id="KW-0963">Cytoplasm</keyword>